<feature type="compositionally biased region" description="Low complexity" evidence="1">
    <location>
        <begin position="458"/>
        <end position="474"/>
    </location>
</feature>
<feature type="compositionally biased region" description="Low complexity" evidence="1">
    <location>
        <begin position="216"/>
        <end position="238"/>
    </location>
</feature>
<name>A0ABT1XAV4_9PROT</name>
<proteinExistence type="predicted"/>
<accession>A0ABT1XAV4</accession>
<evidence type="ECO:0000256" key="1">
    <source>
        <dbReference type="SAM" id="MobiDB-lite"/>
    </source>
</evidence>
<organism evidence="2 3">
    <name type="scientific">Roseomonas populi</name>
    <dbReference type="NCBI Taxonomy" id="3121582"/>
    <lineage>
        <taxon>Bacteria</taxon>
        <taxon>Pseudomonadati</taxon>
        <taxon>Pseudomonadota</taxon>
        <taxon>Alphaproteobacteria</taxon>
        <taxon>Acetobacterales</taxon>
        <taxon>Roseomonadaceae</taxon>
        <taxon>Roseomonas</taxon>
    </lineage>
</organism>
<reference evidence="2 3" key="1">
    <citation type="submission" date="2022-06" db="EMBL/GenBank/DDBJ databases">
        <title>Roseomonas CN29.</title>
        <authorList>
            <person name="Cheng Y."/>
            <person name="He X."/>
        </authorList>
    </citation>
    <scope>NUCLEOTIDE SEQUENCE [LARGE SCALE GENOMIC DNA]</scope>
    <source>
        <strain evidence="2 3">CN29</strain>
    </source>
</reference>
<dbReference type="Proteomes" id="UP001524642">
    <property type="component" value="Unassembled WGS sequence"/>
</dbReference>
<dbReference type="RefSeq" id="WP_257717766.1">
    <property type="nucleotide sequence ID" value="NZ_JANJOU010000018.1"/>
</dbReference>
<feature type="region of interest" description="Disordered" evidence="1">
    <location>
        <begin position="453"/>
        <end position="474"/>
    </location>
</feature>
<keyword evidence="3" id="KW-1185">Reference proteome</keyword>
<feature type="compositionally biased region" description="Polar residues" evidence="1">
    <location>
        <begin position="164"/>
        <end position="180"/>
    </location>
</feature>
<gene>
    <name evidence="2" type="ORF">NRP21_18805</name>
</gene>
<feature type="region of interest" description="Disordered" evidence="1">
    <location>
        <begin position="158"/>
        <end position="285"/>
    </location>
</feature>
<protein>
    <submittedName>
        <fullName evidence="2">Uncharacterized protein</fullName>
    </submittedName>
</protein>
<sequence>MSATMIEAPAAVPPGKDPLRELVERMDQMRLTIVGHDPKLSSQIEGLAAAMRKPEHVDSVEFRTRVAYVYQDFKGLAGPAVGFSEGLRSEMERLAATAPGLGNLRIHDMLKEIPNLNNSKLTADIRKLAFEVGREGGDQNRPDVLDRVESLESRLALLGAGPTASRNVSAASPSRATDTSQPQAGQPPVAPASKPDEKVQASMSPGEGIRPPPGSPVAQAPVAAPPSGGGPRSPDGQSHPSTQPTQGVEAGQGGHGPSVLGRVVLAMAEPREENPPPWRQPATPIGDRINRFVSKFSDESAVGLAEASGQKAVEALRSFAQGAGAGVMARINEAARSDPQGMQGVLSEMREGGRHAELRTQFNNALVQDKGVAASYDAATSAVKQYGADRQAAEAVMLKRPDPSVLAGRFERLDAQIGEAAVQVPARQEGKSVMDDLGQKVAELVRRATEAIRSALEGGPRASASASSSPSPGP</sequence>
<dbReference type="EMBL" id="JANJOU010000018">
    <property type="protein sequence ID" value="MCR0984109.1"/>
    <property type="molecule type" value="Genomic_DNA"/>
</dbReference>
<evidence type="ECO:0000313" key="3">
    <source>
        <dbReference type="Proteomes" id="UP001524642"/>
    </source>
</evidence>
<evidence type="ECO:0000313" key="2">
    <source>
        <dbReference type="EMBL" id="MCR0984109.1"/>
    </source>
</evidence>
<comment type="caution">
    <text evidence="2">The sequence shown here is derived from an EMBL/GenBank/DDBJ whole genome shotgun (WGS) entry which is preliminary data.</text>
</comment>